<keyword evidence="3" id="KW-1185">Reference proteome</keyword>
<dbReference type="Proteomes" id="UP001583172">
    <property type="component" value="Unassembled WGS sequence"/>
</dbReference>
<feature type="signal peptide" evidence="1">
    <location>
        <begin position="1"/>
        <end position="19"/>
    </location>
</feature>
<sequence length="293" mass="32554">MKLSSLLGALALSSASAWAEGIRGLFLYKDVTKSDTNAIRTSGYNTVLLFRFVPQSSGDILYTASNTPGSGDVMVATNGAYSGGDALAAKVRSLKDGGAIKRVEIAFDATRLEGLTANTNGASYLRFKANLAALKNAWNVDAVHYWEDYDGAYRPVLRFANIARDVGLKISGMGFQIERVSTIWEDLQEDVNKGRPADNLLFDRIYVKCFNDSATVYPTSFAHRLKMDTVPVLWTNHNGKMYNTSPDQARKKFTDWKKDQQYIRGGAFWRDSDIETYGPSYQAYGQVLREVFP</sequence>
<dbReference type="EMBL" id="JAZGSY010000168">
    <property type="protein sequence ID" value="KAL1839231.1"/>
    <property type="molecule type" value="Genomic_DNA"/>
</dbReference>
<proteinExistence type="predicted"/>
<evidence type="ECO:0000313" key="2">
    <source>
        <dbReference type="EMBL" id="KAL1839231.1"/>
    </source>
</evidence>
<reference evidence="2 3" key="1">
    <citation type="journal article" date="2024" name="Commun. Biol.">
        <title>Comparative genomic analysis of thermophilic fungi reveals convergent evolutionary adaptations and gene losses.</title>
        <authorList>
            <person name="Steindorff A.S."/>
            <person name="Aguilar-Pontes M.V."/>
            <person name="Robinson A.J."/>
            <person name="Andreopoulos B."/>
            <person name="LaButti K."/>
            <person name="Kuo A."/>
            <person name="Mondo S."/>
            <person name="Riley R."/>
            <person name="Otillar R."/>
            <person name="Haridas S."/>
            <person name="Lipzen A."/>
            <person name="Grimwood J."/>
            <person name="Schmutz J."/>
            <person name="Clum A."/>
            <person name="Reid I.D."/>
            <person name="Moisan M.C."/>
            <person name="Butler G."/>
            <person name="Nguyen T.T.M."/>
            <person name="Dewar K."/>
            <person name="Conant G."/>
            <person name="Drula E."/>
            <person name="Henrissat B."/>
            <person name="Hansel C."/>
            <person name="Singer S."/>
            <person name="Hutchinson M.I."/>
            <person name="de Vries R.P."/>
            <person name="Natvig D.O."/>
            <person name="Powell A.J."/>
            <person name="Tsang A."/>
            <person name="Grigoriev I.V."/>
        </authorList>
    </citation>
    <scope>NUCLEOTIDE SEQUENCE [LARGE SCALE GENOMIC DNA]</scope>
    <source>
        <strain evidence="2 3">CBS 620.91</strain>
    </source>
</reference>
<gene>
    <name evidence="2" type="ORF">VTJ49DRAFT_1709</name>
</gene>
<evidence type="ECO:0000313" key="3">
    <source>
        <dbReference type="Proteomes" id="UP001583172"/>
    </source>
</evidence>
<protein>
    <submittedName>
        <fullName evidence="2">Uncharacterized protein</fullName>
    </submittedName>
</protein>
<feature type="chain" id="PRO_5046499468" evidence="1">
    <location>
        <begin position="20"/>
        <end position="293"/>
    </location>
</feature>
<accession>A0ABR3VCW5</accession>
<organism evidence="2 3">
    <name type="scientific">Humicola insolens</name>
    <name type="common">Soft-rot fungus</name>
    <dbReference type="NCBI Taxonomy" id="85995"/>
    <lineage>
        <taxon>Eukaryota</taxon>
        <taxon>Fungi</taxon>
        <taxon>Dikarya</taxon>
        <taxon>Ascomycota</taxon>
        <taxon>Pezizomycotina</taxon>
        <taxon>Sordariomycetes</taxon>
        <taxon>Sordariomycetidae</taxon>
        <taxon>Sordariales</taxon>
        <taxon>Chaetomiaceae</taxon>
        <taxon>Mycothermus</taxon>
    </lineage>
</organism>
<evidence type="ECO:0000256" key="1">
    <source>
        <dbReference type="SAM" id="SignalP"/>
    </source>
</evidence>
<keyword evidence="1" id="KW-0732">Signal</keyword>
<name>A0ABR3VCW5_HUMIN</name>
<comment type="caution">
    <text evidence="2">The sequence shown here is derived from an EMBL/GenBank/DDBJ whole genome shotgun (WGS) entry which is preliminary data.</text>
</comment>